<reference evidence="2" key="1">
    <citation type="submission" date="2020-08" db="EMBL/GenBank/DDBJ databases">
        <title>Complete genome sequence of Weissella confusa strain FS54 provides insights into metabolic potential.</title>
        <authorList>
            <person name="Fhoula I."/>
            <person name="Najjari A."/>
            <person name="Lekired A."/>
            <person name="Bessrour-Aouam N."/>
            <person name="Jaballah S."/>
            <person name="Klibi N."/>
            <person name="Ouzari H.-I."/>
        </authorList>
    </citation>
    <scope>NUCLEOTIDE SEQUENCE</scope>
    <source>
        <strain evidence="2">FS54</strain>
    </source>
</reference>
<proteinExistence type="predicted"/>
<evidence type="ECO:0000313" key="3">
    <source>
        <dbReference type="Proteomes" id="UP000650485"/>
    </source>
</evidence>
<evidence type="ECO:0000259" key="1">
    <source>
        <dbReference type="Pfam" id="PF08530"/>
    </source>
</evidence>
<feature type="domain" description="Xaa-Pro dipeptidyl-peptidase C-terminal" evidence="1">
    <location>
        <begin position="33"/>
        <end position="91"/>
    </location>
</feature>
<dbReference type="SUPFAM" id="SSF49785">
    <property type="entry name" value="Galactose-binding domain-like"/>
    <property type="match status" value="1"/>
</dbReference>
<accession>A0A923NFN0</accession>
<sequence>MGIDLDKTTLNDAGEVSDRTRRTLQAAQADGHIVSIDLVADEYVTLNLTLQPTLYRLKAGHQLGVILYGTDFEMTVRGNQDIRYTIDTTNSQLLIPIVNN</sequence>
<protein>
    <submittedName>
        <fullName evidence="2">HAD hydrolase family protein</fullName>
    </submittedName>
</protein>
<gene>
    <name evidence="2" type="ORF">H7R52_17285</name>
</gene>
<comment type="caution">
    <text evidence="2">The sequence shown here is derived from an EMBL/GenBank/DDBJ whole genome shotgun (WGS) entry which is preliminary data.</text>
</comment>
<dbReference type="Pfam" id="PF08530">
    <property type="entry name" value="PepX_C"/>
    <property type="match status" value="1"/>
</dbReference>
<dbReference type="Gene3D" id="2.60.120.260">
    <property type="entry name" value="Galactose-binding domain-like"/>
    <property type="match status" value="1"/>
</dbReference>
<organism evidence="2 3">
    <name type="scientific">Weissella confusa</name>
    <name type="common">Lactobacillus confusus</name>
    <dbReference type="NCBI Taxonomy" id="1583"/>
    <lineage>
        <taxon>Bacteria</taxon>
        <taxon>Bacillati</taxon>
        <taxon>Bacillota</taxon>
        <taxon>Bacilli</taxon>
        <taxon>Lactobacillales</taxon>
        <taxon>Lactobacillaceae</taxon>
        <taxon>Weissella</taxon>
    </lineage>
</organism>
<dbReference type="GO" id="GO:0008239">
    <property type="term" value="F:dipeptidyl-peptidase activity"/>
    <property type="evidence" value="ECO:0007669"/>
    <property type="project" value="InterPro"/>
</dbReference>
<dbReference type="Proteomes" id="UP000650485">
    <property type="component" value="Unassembled WGS sequence"/>
</dbReference>
<keyword evidence="2" id="KW-0378">Hydrolase</keyword>
<dbReference type="EMBL" id="JACSZT010000021">
    <property type="protein sequence ID" value="MBC6499737.1"/>
    <property type="molecule type" value="Genomic_DNA"/>
</dbReference>
<evidence type="ECO:0000313" key="2">
    <source>
        <dbReference type="EMBL" id="MBC6499737.1"/>
    </source>
</evidence>
<dbReference type="AlphaFoldDB" id="A0A923NFN0"/>
<dbReference type="InterPro" id="IPR008979">
    <property type="entry name" value="Galactose-bd-like_sf"/>
</dbReference>
<name>A0A923NFN0_WEICO</name>
<dbReference type="InterPro" id="IPR013736">
    <property type="entry name" value="Xaa-Pro_dipept_C"/>
</dbReference>